<protein>
    <submittedName>
        <fullName evidence="3">Uncharacterized protein LOC113851639</fullName>
    </submittedName>
</protein>
<evidence type="ECO:0000313" key="3">
    <source>
        <dbReference type="RefSeq" id="XP_027337981.1"/>
    </source>
</evidence>
<dbReference type="PANTHER" id="PTHR34115">
    <property type="entry name" value="PROTEIN, PUTATIVE-RELATED"/>
    <property type="match status" value="1"/>
</dbReference>
<reference evidence="2" key="1">
    <citation type="journal article" date="2019" name="Toxins">
        <title>Detection of Abrin-Like and Prepropulchellin-Like Toxin Genes and Transcripts Using Whole Genome Sequencing and Full-Length Transcript Sequencing of Abrus precatorius.</title>
        <authorList>
            <person name="Hovde B.T."/>
            <person name="Daligault H.E."/>
            <person name="Hanschen E.R."/>
            <person name="Kunde Y.A."/>
            <person name="Johnson M.B."/>
            <person name="Starkenburg S.R."/>
            <person name="Johnson S.L."/>
        </authorList>
    </citation>
    <scope>NUCLEOTIDE SEQUENCE [LARGE SCALE GENOMIC DNA]</scope>
</reference>
<evidence type="ECO:0000313" key="2">
    <source>
        <dbReference type="Proteomes" id="UP000694853"/>
    </source>
</evidence>
<dbReference type="KEGG" id="aprc:113851639"/>
<organism evidence="2 3">
    <name type="scientific">Abrus precatorius</name>
    <name type="common">Indian licorice</name>
    <name type="synonym">Glycine abrus</name>
    <dbReference type="NCBI Taxonomy" id="3816"/>
    <lineage>
        <taxon>Eukaryota</taxon>
        <taxon>Viridiplantae</taxon>
        <taxon>Streptophyta</taxon>
        <taxon>Embryophyta</taxon>
        <taxon>Tracheophyta</taxon>
        <taxon>Spermatophyta</taxon>
        <taxon>Magnoliopsida</taxon>
        <taxon>eudicotyledons</taxon>
        <taxon>Gunneridae</taxon>
        <taxon>Pentapetalae</taxon>
        <taxon>rosids</taxon>
        <taxon>fabids</taxon>
        <taxon>Fabales</taxon>
        <taxon>Fabaceae</taxon>
        <taxon>Papilionoideae</taxon>
        <taxon>50 kb inversion clade</taxon>
        <taxon>NPAAA clade</taxon>
        <taxon>indigoferoid/millettioid clade</taxon>
        <taxon>Abreae</taxon>
        <taxon>Abrus</taxon>
    </lineage>
</organism>
<keyword evidence="1" id="KW-1133">Transmembrane helix</keyword>
<gene>
    <name evidence="3" type="primary">LOC113851639</name>
</gene>
<accession>A0A8B8K2U9</accession>
<proteinExistence type="predicted"/>
<dbReference type="Proteomes" id="UP000694853">
    <property type="component" value="Unplaced"/>
</dbReference>
<dbReference type="AlphaFoldDB" id="A0A8B8K2U9"/>
<dbReference type="PANTHER" id="PTHR34115:SF13">
    <property type="entry name" value="RPB1A"/>
    <property type="match status" value="1"/>
</dbReference>
<feature type="transmembrane region" description="Helical" evidence="1">
    <location>
        <begin position="96"/>
        <end position="124"/>
    </location>
</feature>
<keyword evidence="1" id="KW-0812">Transmembrane</keyword>
<keyword evidence="1" id="KW-0472">Membrane</keyword>
<keyword evidence="2" id="KW-1185">Reference proteome</keyword>
<dbReference type="InterPro" id="IPR053258">
    <property type="entry name" value="Ca-permeable_cation_channel"/>
</dbReference>
<sequence>MPEIRSTNLESLESTTSLGMSFPSPLNGVIIFVVTTLGGYLQIQYQTKKLSPFEEHYEIMWAVSVALSLYSAMLIAELKFHVHKYCFLSIIKRFTVLMGALVAVLLTIIILPLFGYFKLLLWIVCFAKATLVSREEICDWFRHGFCETIEMLCGYFGRENNSLPV</sequence>
<feature type="transmembrane region" description="Helical" evidence="1">
    <location>
        <begin position="26"/>
        <end position="45"/>
    </location>
</feature>
<evidence type="ECO:0000256" key="1">
    <source>
        <dbReference type="SAM" id="Phobius"/>
    </source>
</evidence>
<name>A0A8B8K2U9_ABRPR</name>
<dbReference type="OrthoDB" id="1427212at2759"/>
<dbReference type="GeneID" id="113851639"/>
<dbReference type="RefSeq" id="XP_027337981.1">
    <property type="nucleotide sequence ID" value="XM_027482180.1"/>
</dbReference>
<reference evidence="3" key="2">
    <citation type="submission" date="2025-08" db="UniProtKB">
        <authorList>
            <consortium name="RefSeq"/>
        </authorList>
    </citation>
    <scope>IDENTIFICATION</scope>
    <source>
        <tissue evidence="3">Young leaves</tissue>
    </source>
</reference>
<feature type="transmembrane region" description="Helical" evidence="1">
    <location>
        <begin position="57"/>
        <end position="76"/>
    </location>
</feature>